<dbReference type="AlphaFoldDB" id="I1IRE2"/>
<reference evidence="2 3" key="1">
    <citation type="journal article" date="2010" name="Nature">
        <title>Genome sequencing and analysis of the model grass Brachypodium distachyon.</title>
        <authorList>
            <consortium name="International Brachypodium Initiative"/>
        </authorList>
    </citation>
    <scope>NUCLEOTIDE SEQUENCE [LARGE SCALE GENOMIC DNA]</scope>
    <source>
        <strain evidence="2 3">Bd21</strain>
    </source>
</reference>
<reference evidence="3" key="3">
    <citation type="submission" date="2018-08" db="UniProtKB">
        <authorList>
            <consortium name="EnsemblPlants"/>
        </authorList>
    </citation>
    <scope>IDENTIFICATION</scope>
    <source>
        <strain evidence="3">cv. Bd21</strain>
    </source>
</reference>
<dbReference type="InParanoid" id="I1IRE2"/>
<keyword evidence="1" id="KW-1133">Transmembrane helix</keyword>
<sequence>MDRRSHSQSQYVMGGFRLFLSTEPRRRDAVDAGVFVTARAGVRVYVGVRVCTGFRVGLSYKLTTGWEVAVALLLYALYPLALAALVEAALFLPRYYYPRGLPLPLIGDEESALLLPPPPPPPEEAARDVVGLAPSLSLSACHLLV</sequence>
<keyword evidence="4" id="KW-1185">Reference proteome</keyword>
<dbReference type="EnsemblPlants" id="KQJ90829">
    <property type="protein sequence ID" value="KQJ90829"/>
    <property type="gene ID" value="BRADI_4g34080v3"/>
</dbReference>
<reference evidence="2" key="2">
    <citation type="submission" date="2017-06" db="EMBL/GenBank/DDBJ databases">
        <title>WGS assembly of Brachypodium distachyon.</title>
        <authorList>
            <consortium name="The International Brachypodium Initiative"/>
            <person name="Lucas S."/>
            <person name="Harmon-Smith M."/>
            <person name="Lail K."/>
            <person name="Tice H."/>
            <person name="Grimwood J."/>
            <person name="Bruce D."/>
            <person name="Barry K."/>
            <person name="Shu S."/>
            <person name="Lindquist E."/>
            <person name="Wang M."/>
            <person name="Pitluck S."/>
            <person name="Vogel J.P."/>
            <person name="Garvin D.F."/>
            <person name="Mockler T.C."/>
            <person name="Schmutz J."/>
            <person name="Rokhsar D."/>
            <person name="Bevan M.W."/>
        </authorList>
    </citation>
    <scope>NUCLEOTIDE SEQUENCE</scope>
    <source>
        <strain evidence="2">Bd21</strain>
    </source>
</reference>
<name>I1IRE2_BRADI</name>
<dbReference type="EMBL" id="CM000883">
    <property type="protein sequence ID" value="KQJ90829.1"/>
    <property type="molecule type" value="Genomic_DNA"/>
</dbReference>
<dbReference type="HOGENOM" id="CLU_1789522_0_0_1"/>
<evidence type="ECO:0000313" key="4">
    <source>
        <dbReference type="Proteomes" id="UP000008810"/>
    </source>
</evidence>
<keyword evidence="1" id="KW-0472">Membrane</keyword>
<keyword evidence="1" id="KW-0812">Transmembrane</keyword>
<evidence type="ECO:0000313" key="3">
    <source>
        <dbReference type="EnsemblPlants" id="KQJ90829"/>
    </source>
</evidence>
<proteinExistence type="predicted"/>
<feature type="transmembrane region" description="Helical" evidence="1">
    <location>
        <begin position="68"/>
        <end position="92"/>
    </location>
</feature>
<gene>
    <name evidence="2" type="ORF">BRADI_4g34080v3</name>
</gene>
<dbReference type="Gramene" id="KQJ90829">
    <property type="protein sequence ID" value="KQJ90829"/>
    <property type="gene ID" value="BRADI_4g34080v3"/>
</dbReference>
<evidence type="ECO:0000256" key="1">
    <source>
        <dbReference type="SAM" id="Phobius"/>
    </source>
</evidence>
<accession>I1IRE2</accession>
<protein>
    <submittedName>
        <fullName evidence="2 3">Uncharacterized protein</fullName>
    </submittedName>
</protein>
<organism evidence="2">
    <name type="scientific">Brachypodium distachyon</name>
    <name type="common">Purple false brome</name>
    <name type="synonym">Trachynia distachya</name>
    <dbReference type="NCBI Taxonomy" id="15368"/>
    <lineage>
        <taxon>Eukaryota</taxon>
        <taxon>Viridiplantae</taxon>
        <taxon>Streptophyta</taxon>
        <taxon>Embryophyta</taxon>
        <taxon>Tracheophyta</taxon>
        <taxon>Spermatophyta</taxon>
        <taxon>Magnoliopsida</taxon>
        <taxon>Liliopsida</taxon>
        <taxon>Poales</taxon>
        <taxon>Poaceae</taxon>
        <taxon>BOP clade</taxon>
        <taxon>Pooideae</taxon>
        <taxon>Stipodae</taxon>
        <taxon>Brachypodieae</taxon>
        <taxon>Brachypodium</taxon>
    </lineage>
</organism>
<evidence type="ECO:0000313" key="2">
    <source>
        <dbReference type="EMBL" id="KQJ90829.1"/>
    </source>
</evidence>
<dbReference type="Proteomes" id="UP000008810">
    <property type="component" value="Chromosome 4"/>
</dbReference>